<protein>
    <submittedName>
        <fullName evidence="2">DUF2628 domain-containing protein</fullName>
    </submittedName>
</protein>
<evidence type="ECO:0000313" key="2">
    <source>
        <dbReference type="EMBL" id="MFD1300655.1"/>
    </source>
</evidence>
<keyword evidence="1" id="KW-0472">Membrane</keyword>
<feature type="transmembrane region" description="Helical" evidence="1">
    <location>
        <begin position="47"/>
        <end position="64"/>
    </location>
</feature>
<keyword evidence="1" id="KW-1133">Transmembrane helix</keyword>
<dbReference type="EMBL" id="JBHTND010000003">
    <property type="protein sequence ID" value="MFD1300655.1"/>
    <property type="molecule type" value="Genomic_DNA"/>
</dbReference>
<evidence type="ECO:0000313" key="3">
    <source>
        <dbReference type="Proteomes" id="UP001597176"/>
    </source>
</evidence>
<evidence type="ECO:0000256" key="1">
    <source>
        <dbReference type="SAM" id="Phobius"/>
    </source>
</evidence>
<proteinExistence type="predicted"/>
<dbReference type="InterPro" id="IPR024399">
    <property type="entry name" value="DUF2628"/>
</dbReference>
<keyword evidence="1" id="KW-0812">Transmembrane</keyword>
<reference evidence="3" key="1">
    <citation type="journal article" date="2019" name="Int. J. Syst. Evol. Microbiol.">
        <title>The Global Catalogue of Microorganisms (GCM) 10K type strain sequencing project: providing services to taxonomists for standard genome sequencing and annotation.</title>
        <authorList>
            <consortium name="The Broad Institute Genomics Platform"/>
            <consortium name="The Broad Institute Genome Sequencing Center for Infectious Disease"/>
            <person name="Wu L."/>
            <person name="Ma J."/>
        </authorList>
    </citation>
    <scope>NUCLEOTIDE SEQUENCE [LARGE SCALE GENOMIC DNA]</scope>
    <source>
        <strain evidence="3">CCUG 56108</strain>
    </source>
</reference>
<dbReference type="RefSeq" id="WP_238203455.1">
    <property type="nucleotide sequence ID" value="NZ_JBHTND010000003.1"/>
</dbReference>
<dbReference type="Proteomes" id="UP001597176">
    <property type="component" value="Unassembled WGS sequence"/>
</dbReference>
<sequence length="162" mass="17582">MRTYTFHLASDAIAGESHGLDKAILVADGFSLHAFVFGPVWFFFHRLWLAGLGVLVVLVAAAFTGRLLGLTTFAGLTLTLLLLFLVGLEASSLRRWTYARRGQPARDAVVAHSTEDAEMKAVNRWLATPAAIRPGPNPYPAVTGRPIETAIGLFPLAEPRRS</sequence>
<keyword evidence="3" id="KW-1185">Reference proteome</keyword>
<accession>A0ABW3WVU8</accession>
<comment type="caution">
    <text evidence="2">The sequence shown here is derived from an EMBL/GenBank/DDBJ whole genome shotgun (WGS) entry which is preliminary data.</text>
</comment>
<dbReference type="Pfam" id="PF10947">
    <property type="entry name" value="DUF2628"/>
    <property type="match status" value="1"/>
</dbReference>
<gene>
    <name evidence="2" type="ORF">ACFQ4G_03525</name>
</gene>
<name>A0ABW3WVU8_9HYPH</name>
<organism evidence="2 3">
    <name type="scientific">Methylobacterium marchantiae</name>
    <dbReference type="NCBI Taxonomy" id="600331"/>
    <lineage>
        <taxon>Bacteria</taxon>
        <taxon>Pseudomonadati</taxon>
        <taxon>Pseudomonadota</taxon>
        <taxon>Alphaproteobacteria</taxon>
        <taxon>Hyphomicrobiales</taxon>
        <taxon>Methylobacteriaceae</taxon>
        <taxon>Methylobacterium</taxon>
    </lineage>
</organism>
<feature type="transmembrane region" description="Helical" evidence="1">
    <location>
        <begin position="70"/>
        <end position="91"/>
    </location>
</feature>